<organism evidence="3 4">
    <name type="scientific">Heterodera trifolii</name>
    <dbReference type="NCBI Taxonomy" id="157864"/>
    <lineage>
        <taxon>Eukaryota</taxon>
        <taxon>Metazoa</taxon>
        <taxon>Ecdysozoa</taxon>
        <taxon>Nematoda</taxon>
        <taxon>Chromadorea</taxon>
        <taxon>Rhabditida</taxon>
        <taxon>Tylenchina</taxon>
        <taxon>Tylenchomorpha</taxon>
        <taxon>Tylenchoidea</taxon>
        <taxon>Heteroderidae</taxon>
        <taxon>Heteroderinae</taxon>
        <taxon>Heterodera</taxon>
    </lineage>
</organism>
<keyword evidence="4" id="KW-1185">Reference proteome</keyword>
<accession>A0ABD2L3U1</accession>
<evidence type="ECO:0000313" key="4">
    <source>
        <dbReference type="Proteomes" id="UP001620626"/>
    </source>
</evidence>
<evidence type="ECO:0000313" key="3">
    <source>
        <dbReference type="EMBL" id="KAL3109134.1"/>
    </source>
</evidence>
<dbReference type="Gene3D" id="1.10.1410.10">
    <property type="match status" value="1"/>
</dbReference>
<reference evidence="3 4" key="1">
    <citation type="submission" date="2024-10" db="EMBL/GenBank/DDBJ databases">
        <authorList>
            <person name="Kim D."/>
        </authorList>
    </citation>
    <scope>NUCLEOTIDE SEQUENCE [LARGE SCALE GENOMIC DNA]</scope>
    <source>
        <strain evidence="3">BH-2024</strain>
    </source>
</reference>
<evidence type="ECO:0000256" key="1">
    <source>
        <dbReference type="SAM" id="Coils"/>
    </source>
</evidence>
<gene>
    <name evidence="3" type="ORF">niasHT_013914</name>
</gene>
<feature type="compositionally biased region" description="Basic and acidic residues" evidence="2">
    <location>
        <begin position="18"/>
        <end position="35"/>
    </location>
</feature>
<dbReference type="SUPFAM" id="SSF81631">
    <property type="entry name" value="PAP/OAS1 substrate-binding domain"/>
    <property type="match status" value="1"/>
</dbReference>
<feature type="coiled-coil region" evidence="1">
    <location>
        <begin position="522"/>
        <end position="566"/>
    </location>
</feature>
<feature type="compositionally biased region" description="Acidic residues" evidence="2">
    <location>
        <begin position="8"/>
        <end position="17"/>
    </location>
</feature>
<comment type="caution">
    <text evidence="3">The sequence shown here is derived from an EMBL/GenBank/DDBJ whole genome shotgun (WGS) entry which is preliminary data.</text>
</comment>
<dbReference type="PANTHER" id="PTHR10682:SF10">
    <property type="entry name" value="POLYNUCLEOTIDE ADENYLYLTRANSFERASE"/>
    <property type="match status" value="1"/>
</dbReference>
<dbReference type="AlphaFoldDB" id="A0ABD2L3U1"/>
<dbReference type="PANTHER" id="PTHR10682">
    <property type="entry name" value="POLY A POLYMERASE"/>
    <property type="match status" value="1"/>
</dbReference>
<evidence type="ECO:0008006" key="5">
    <source>
        <dbReference type="Google" id="ProtNLM"/>
    </source>
</evidence>
<protein>
    <recommendedName>
        <fullName evidence="5">Polynucleotide adenylyltransferase</fullName>
    </recommendedName>
</protein>
<feature type="region of interest" description="Disordered" evidence="2">
    <location>
        <begin position="1"/>
        <end position="122"/>
    </location>
</feature>
<dbReference type="EMBL" id="JBICBT010000577">
    <property type="protein sequence ID" value="KAL3109134.1"/>
    <property type="molecule type" value="Genomic_DNA"/>
</dbReference>
<name>A0ABD2L3U1_9BILA</name>
<evidence type="ECO:0000256" key="2">
    <source>
        <dbReference type="SAM" id="MobiDB-lite"/>
    </source>
</evidence>
<feature type="compositionally biased region" description="Basic and acidic residues" evidence="2">
    <location>
        <begin position="51"/>
        <end position="100"/>
    </location>
</feature>
<keyword evidence="1" id="KW-0175">Coiled coil</keyword>
<proteinExistence type="predicted"/>
<dbReference type="Proteomes" id="UP001620626">
    <property type="component" value="Unassembled WGS sequence"/>
</dbReference>
<sequence>MLKGKEEENTEEISENFDEQKRGMEENEEKTTENLKKKKEIGEEEENIGENLEKEEKTEEKEVKTEENFEREEKFEDSEEKGAENLEKPKLKEKVSKQEDFETANGTKLKKNDGQFAKSANSSPEKLDVNEFAFIKLGDFEDDQFLALKYGEFFEILSRNDGEKARKIWPPALKQIEEKEKLAKCAGTEQSLAHLLDIGILANEIWHYVQTMKALNGKSKDLAKFEKEWAQLKQLKLEEEISSKNLEQTLFTLLKRIVAEGIAAENAQNLKLEINDEHLFNKYRNDLNKYVDEKVRKSFLDSEKWTLPDEFAKNWQELNFEENFKDQSDQIIEIKNYLTTNGYLSEEEMHKKGQIMGELTKIVKGWWPDAIIQFAKLVLGNEKLETICILSDQFDRDLIVGELNCEMYERQKCTDSSLYCIICKHSAVKSLVNANSSALPKLEFLFMDVPIEMTFIFVPNDKLSIPKEQNNLSNYEKFANYFAENIEKLAFNDNFDDKMNKDEIDLLEEFLEKSTFRNQFEMDNVLEDKKQLEIIKEKALKDRQNLEEQKAMLMTLSTQIEHQKNAEFLVWSPGREWFTKKQFGPGKNSEMMAMPIISPLFPEQNEAYRINLSTAKVIQNELKLAFYQIRNMDETRQIIEPILGNKKFTEKYEHFITFVCAGTEWNVEKFCHFVGKRLGHELMHFVEQSSANLINFCHIYPKLLQVEQQLSEDKKWKNLQKRIWLVGLKLQKQKKRNDEAFTSELKAMLSSKLAEIDAKIKSDFEGKRYYNVRLNSEFVERSELENLANF</sequence>